<dbReference type="GO" id="GO:0030170">
    <property type="term" value="F:pyridoxal phosphate binding"/>
    <property type="evidence" value="ECO:0007669"/>
    <property type="project" value="InterPro"/>
</dbReference>
<dbReference type="OMA" id="MGFEMFC"/>
<evidence type="ECO:0000256" key="5">
    <source>
        <dbReference type="ARBA" id="ARBA00022679"/>
    </source>
</evidence>
<dbReference type="AlphaFoldDB" id="A0A0L0D3W8"/>
<evidence type="ECO:0000313" key="10">
    <source>
        <dbReference type="Proteomes" id="UP000054408"/>
    </source>
</evidence>
<proteinExistence type="inferred from homology"/>
<evidence type="ECO:0000256" key="4">
    <source>
        <dbReference type="ARBA" id="ARBA00022576"/>
    </source>
</evidence>
<dbReference type="Gene3D" id="3.40.640.10">
    <property type="entry name" value="Type I PLP-dependent aspartate aminotransferase-like (Major domain)"/>
    <property type="match status" value="1"/>
</dbReference>
<keyword evidence="4 7" id="KW-0032">Aminotransferase</keyword>
<evidence type="ECO:0000256" key="7">
    <source>
        <dbReference type="RuleBase" id="RU000480"/>
    </source>
</evidence>
<keyword evidence="6" id="KW-0663">Pyridoxal phosphate</keyword>
<gene>
    <name evidence="9" type="ORF">AMSG_03477</name>
</gene>
<evidence type="ECO:0000256" key="6">
    <source>
        <dbReference type="ARBA" id="ARBA00022898"/>
    </source>
</evidence>
<comment type="miscellaneous">
    <text evidence="7">In eukaryotes there are cytoplasmic, mitochondrial and chloroplastic isozymes.</text>
</comment>
<dbReference type="CDD" id="cd00609">
    <property type="entry name" value="AAT_like"/>
    <property type="match status" value="1"/>
</dbReference>
<dbReference type="FunFam" id="3.90.1150.10:FF:000001">
    <property type="entry name" value="Aspartate aminotransferase"/>
    <property type="match status" value="1"/>
</dbReference>
<dbReference type="EC" id="2.6.1.1" evidence="7"/>
<dbReference type="RefSeq" id="XP_013759832.1">
    <property type="nucleotide sequence ID" value="XM_013904378.1"/>
</dbReference>
<comment type="similarity">
    <text evidence="2">Belongs to the class-I pyridoxal-phosphate-dependent aminotransferase family.</text>
</comment>
<dbReference type="InterPro" id="IPR015422">
    <property type="entry name" value="PyrdxlP-dep_Trfase_small"/>
</dbReference>
<evidence type="ECO:0000256" key="1">
    <source>
        <dbReference type="ARBA" id="ARBA00001933"/>
    </source>
</evidence>
<evidence type="ECO:0000259" key="8">
    <source>
        <dbReference type="Pfam" id="PF00155"/>
    </source>
</evidence>
<reference evidence="9 10" key="1">
    <citation type="submission" date="2010-05" db="EMBL/GenBank/DDBJ databases">
        <title>The Genome Sequence of Thecamonas trahens ATCC 50062.</title>
        <authorList>
            <consortium name="The Broad Institute Genome Sequencing Platform"/>
            <person name="Russ C."/>
            <person name="Cuomo C."/>
            <person name="Shea T."/>
            <person name="Young S.K."/>
            <person name="Zeng Q."/>
            <person name="Koehrsen M."/>
            <person name="Haas B."/>
            <person name="Borodovsky M."/>
            <person name="Guigo R."/>
            <person name="Alvarado L."/>
            <person name="Berlin A."/>
            <person name="Bochicchio J."/>
            <person name="Borenstein D."/>
            <person name="Chapman S."/>
            <person name="Chen Z."/>
            <person name="Freedman E."/>
            <person name="Gellesch M."/>
            <person name="Goldberg J."/>
            <person name="Griggs A."/>
            <person name="Gujja S."/>
            <person name="Heilman E."/>
            <person name="Heiman D."/>
            <person name="Hepburn T."/>
            <person name="Howarth C."/>
            <person name="Jen D."/>
            <person name="Larson L."/>
            <person name="Mehta T."/>
            <person name="Park D."/>
            <person name="Pearson M."/>
            <person name="Roberts A."/>
            <person name="Saif S."/>
            <person name="Shenoy N."/>
            <person name="Sisk P."/>
            <person name="Stolte C."/>
            <person name="Sykes S."/>
            <person name="Thomson T."/>
            <person name="Walk T."/>
            <person name="White J."/>
            <person name="Yandava C."/>
            <person name="Burger G."/>
            <person name="Gray M.W."/>
            <person name="Holland P.W.H."/>
            <person name="King N."/>
            <person name="Lang F.B.F."/>
            <person name="Roger A.J."/>
            <person name="Ruiz-Trillo I."/>
            <person name="Lander E."/>
            <person name="Nusbaum C."/>
        </authorList>
    </citation>
    <scope>NUCLEOTIDE SEQUENCE [LARGE SCALE GENOMIC DNA]</scope>
    <source>
        <strain evidence="9 10">ATCC 50062</strain>
    </source>
</reference>
<dbReference type="Proteomes" id="UP000054408">
    <property type="component" value="Unassembled WGS sequence"/>
</dbReference>
<dbReference type="InterPro" id="IPR004838">
    <property type="entry name" value="NHTrfase_class1_PyrdxlP-BS"/>
</dbReference>
<dbReference type="GO" id="GO:0004069">
    <property type="term" value="F:L-aspartate:2-oxoglutarate aminotransferase activity"/>
    <property type="evidence" value="ECO:0007669"/>
    <property type="project" value="UniProtKB-EC"/>
</dbReference>
<dbReference type="PANTHER" id="PTHR11879:SF55">
    <property type="entry name" value="GLUTAMATE OXALOACETATE TRANSAMINASE 1, ISOFORM B"/>
    <property type="match status" value="1"/>
</dbReference>
<organism evidence="9 10">
    <name type="scientific">Thecamonas trahens ATCC 50062</name>
    <dbReference type="NCBI Taxonomy" id="461836"/>
    <lineage>
        <taxon>Eukaryota</taxon>
        <taxon>Apusozoa</taxon>
        <taxon>Apusomonadida</taxon>
        <taxon>Apusomonadidae</taxon>
        <taxon>Thecamonas</taxon>
    </lineage>
</organism>
<evidence type="ECO:0000313" key="9">
    <source>
        <dbReference type="EMBL" id="KNC47052.1"/>
    </source>
</evidence>
<protein>
    <recommendedName>
        <fullName evidence="7">Aspartate aminotransferase</fullName>
        <ecNumber evidence="7">2.6.1.1</ecNumber>
    </recommendedName>
</protein>
<evidence type="ECO:0000256" key="2">
    <source>
        <dbReference type="ARBA" id="ARBA00007441"/>
    </source>
</evidence>
<dbReference type="SUPFAM" id="SSF53383">
    <property type="entry name" value="PLP-dependent transferases"/>
    <property type="match status" value="1"/>
</dbReference>
<dbReference type="InterPro" id="IPR015421">
    <property type="entry name" value="PyrdxlP-dep_Trfase_major"/>
</dbReference>
<dbReference type="InterPro" id="IPR000796">
    <property type="entry name" value="Asp_trans"/>
</dbReference>
<dbReference type="OrthoDB" id="6752799at2759"/>
<accession>A0A0L0D3W8</accession>
<feature type="domain" description="Aminotransferase class I/classII large" evidence="8">
    <location>
        <begin position="31"/>
        <end position="389"/>
    </location>
</feature>
<keyword evidence="10" id="KW-1185">Reference proteome</keyword>
<dbReference type="STRING" id="461836.A0A0L0D3W8"/>
<keyword evidence="5 7" id="KW-0808">Transferase</keyword>
<evidence type="ECO:0000256" key="3">
    <source>
        <dbReference type="ARBA" id="ARBA00011738"/>
    </source>
</evidence>
<dbReference type="eggNOG" id="KOG1411">
    <property type="taxonomic scope" value="Eukaryota"/>
</dbReference>
<dbReference type="InterPro" id="IPR015424">
    <property type="entry name" value="PyrdxlP-dep_Trfase"/>
</dbReference>
<dbReference type="GeneID" id="25563077"/>
<comment type="subunit">
    <text evidence="3 7">Homodimer.</text>
</comment>
<dbReference type="InterPro" id="IPR004839">
    <property type="entry name" value="Aminotransferase_I/II_large"/>
</dbReference>
<dbReference type="Pfam" id="PF00155">
    <property type="entry name" value="Aminotran_1_2"/>
    <property type="match status" value="1"/>
</dbReference>
<dbReference type="PROSITE" id="PS00105">
    <property type="entry name" value="AA_TRANSFER_CLASS_1"/>
    <property type="match status" value="1"/>
</dbReference>
<dbReference type="PANTHER" id="PTHR11879">
    <property type="entry name" value="ASPARTATE AMINOTRANSFERASE"/>
    <property type="match status" value="1"/>
</dbReference>
<comment type="catalytic activity">
    <reaction evidence="7">
        <text>L-aspartate + 2-oxoglutarate = oxaloacetate + L-glutamate</text>
        <dbReference type="Rhea" id="RHEA:21824"/>
        <dbReference type="ChEBI" id="CHEBI:16452"/>
        <dbReference type="ChEBI" id="CHEBI:16810"/>
        <dbReference type="ChEBI" id="CHEBI:29985"/>
        <dbReference type="ChEBI" id="CHEBI:29991"/>
        <dbReference type="EC" id="2.6.1.1"/>
    </reaction>
</comment>
<dbReference type="GO" id="GO:0006520">
    <property type="term" value="P:amino acid metabolic process"/>
    <property type="evidence" value="ECO:0007669"/>
    <property type="project" value="InterPro"/>
</dbReference>
<comment type="cofactor">
    <cofactor evidence="1">
        <name>pyridoxal 5'-phosphate</name>
        <dbReference type="ChEBI" id="CHEBI:597326"/>
    </cofactor>
</comment>
<dbReference type="EMBL" id="GL349445">
    <property type="protein sequence ID" value="KNC47052.1"/>
    <property type="molecule type" value="Genomic_DNA"/>
</dbReference>
<sequence>MASSHLVNAQPIPADSIYGIAARAKADPAPVANLVIGAYRDENGKPWILPSVAAAKAAAAADDTVIHEYLPIRGDTAFTAAAARFIFGADSPVVDSLVSVQTLSGTGALRVLAELFKILAPAAPIYLPDPTWGNHVKVLSRTNPDADIRTYRYFDAATRGLDADGMLADLRAARKAPSFSSTCAPTTRRWEAIRDVCLERGLFPWFDAAYQGFASGDPDADAASLRLFAAAGIDLVVAQSFAKSAGLYGERVGAAHVLTHAADARPALMTQLEGIIRPMYSSPPRYFASVVTRLLTTPEITTQWLADLKTMSARVVAMRHALHDALVAAGTPGDWSHIVNQIGMFSYTGLTRDQAESLMADHHVYLLHSGRISMSGLNASNVNAVAAAIHAVVTATPSSNL</sequence>
<name>A0A0L0D3W8_THETB</name>
<dbReference type="Gene3D" id="3.90.1150.10">
    <property type="entry name" value="Aspartate Aminotransferase, domain 1"/>
    <property type="match status" value="1"/>
</dbReference>
<dbReference type="PRINTS" id="PR00799">
    <property type="entry name" value="TRANSAMINASE"/>
</dbReference>